<protein>
    <recommendedName>
        <fullName evidence="1">C2H2-type domain-containing protein</fullName>
    </recommendedName>
</protein>
<gene>
    <name evidence="2" type="ORF">PMAYCL1PPCAC_30561</name>
</gene>
<organism evidence="2 3">
    <name type="scientific">Pristionchus mayeri</name>
    <dbReference type="NCBI Taxonomy" id="1317129"/>
    <lineage>
        <taxon>Eukaryota</taxon>
        <taxon>Metazoa</taxon>
        <taxon>Ecdysozoa</taxon>
        <taxon>Nematoda</taxon>
        <taxon>Chromadorea</taxon>
        <taxon>Rhabditida</taxon>
        <taxon>Rhabditina</taxon>
        <taxon>Diplogasteromorpha</taxon>
        <taxon>Diplogasteroidea</taxon>
        <taxon>Neodiplogasteridae</taxon>
        <taxon>Pristionchus</taxon>
    </lineage>
</organism>
<comment type="caution">
    <text evidence="2">The sequence shown here is derived from an EMBL/GenBank/DDBJ whole genome shotgun (WGS) entry which is preliminary data.</text>
</comment>
<evidence type="ECO:0000313" key="3">
    <source>
        <dbReference type="Proteomes" id="UP001328107"/>
    </source>
</evidence>
<feature type="non-terminal residue" evidence="2">
    <location>
        <position position="1"/>
    </location>
</feature>
<feature type="domain" description="C2H2-type" evidence="1">
    <location>
        <begin position="57"/>
        <end position="80"/>
    </location>
</feature>
<keyword evidence="3" id="KW-1185">Reference proteome</keyword>
<accession>A0AAN5DBE5</accession>
<reference evidence="3" key="1">
    <citation type="submission" date="2022-10" db="EMBL/GenBank/DDBJ databases">
        <title>Genome assembly of Pristionchus species.</title>
        <authorList>
            <person name="Yoshida K."/>
            <person name="Sommer R.J."/>
        </authorList>
    </citation>
    <scope>NUCLEOTIDE SEQUENCE [LARGE SCALE GENOMIC DNA]</scope>
    <source>
        <strain evidence="3">RS5460</strain>
    </source>
</reference>
<proteinExistence type="predicted"/>
<evidence type="ECO:0000259" key="1">
    <source>
        <dbReference type="SMART" id="SM00355"/>
    </source>
</evidence>
<sequence length="166" mass="19349">WNLAFAEASTKKLRCHDQACDFSCESNEERIDHFDKTHCDRYKTWIVNRRFNLPPGTRCPYCTHCVKDVFALCQHLKLEHPMKMHSPISMYSCSSCNRRFNRLHLIYQHWHESGCEGNVIVDQPEIGSFLPPRAVIEAASELITGPRGKKGFQEILQHSKNVEMMR</sequence>
<evidence type="ECO:0000313" key="2">
    <source>
        <dbReference type="EMBL" id="GMR60366.1"/>
    </source>
</evidence>
<feature type="non-terminal residue" evidence="2">
    <location>
        <position position="166"/>
    </location>
</feature>
<dbReference type="SMART" id="SM00355">
    <property type="entry name" value="ZnF_C2H2"/>
    <property type="match status" value="2"/>
</dbReference>
<dbReference type="Proteomes" id="UP001328107">
    <property type="component" value="Unassembled WGS sequence"/>
</dbReference>
<feature type="domain" description="C2H2-type" evidence="1">
    <location>
        <begin position="13"/>
        <end position="38"/>
    </location>
</feature>
<dbReference type="InterPro" id="IPR013087">
    <property type="entry name" value="Znf_C2H2_type"/>
</dbReference>
<dbReference type="AlphaFoldDB" id="A0AAN5DBE5"/>
<dbReference type="EMBL" id="BTRK01000006">
    <property type="protein sequence ID" value="GMR60366.1"/>
    <property type="molecule type" value="Genomic_DNA"/>
</dbReference>
<name>A0AAN5DBE5_9BILA</name>